<feature type="chain" id="PRO_5044755948" description="Mannosyltransferase" evidence="10">
    <location>
        <begin position="21"/>
        <end position="675"/>
    </location>
</feature>
<evidence type="ECO:0000256" key="5">
    <source>
        <dbReference type="ARBA" id="ARBA00022824"/>
    </source>
</evidence>
<dbReference type="GO" id="GO:0006506">
    <property type="term" value="P:GPI anchor biosynthetic process"/>
    <property type="evidence" value="ECO:0007669"/>
    <property type="project" value="TreeGrafter"/>
</dbReference>
<evidence type="ECO:0000313" key="12">
    <source>
        <dbReference type="WBParaSite" id="MBELARI_LOCUS21734"/>
    </source>
</evidence>
<sequence>MLLFLKVFAFRLLAVFIVRSWFVPDELFQSVEVAHHWLFGSGHLTWEWSKDGLRSALHPLICVIALLPFKILGFLSPSIVFWIPRIEHAFLFALGDCSFVHLSRRFYSTNHNCARFTNLLYFSNWFLFYCSPRTLANSVETALTLIALRWFPFEGIRQSKTAWPYMTIGAISIIIRPTAAIIWAIFGLSHLYHSKERIRVLIVAILTVIPIFAIALLIDSLFYGRPTFALYNFLSFNVFQGGSALFGVHPWWWYLSEGFPALLHLQMLPLLMISLGCLPERAKFRFPTTLPLWTSLVYVLIHSALPHKEHRFLLPILPLLILYTGPFALLRNTTIRRAITALILIGNICVSIYFSLWHQVGPYSAASFILRDSLVAKSRVMTLMPCFSMPEYAYFHNQLATFRSLDCSPPLHLSNGTLEDGWLDEADRFHEDPLTWVHAHRKELSTMTHLVLYEAMYRLLEAQLWELGFSECFRSFHAHILTSSRQDHHIVIACHNRPARNDDKGNQLDHSLQQGPSQMPRNRNFGNPGVRNHPQLVNIPEYTNAQSTPSWQTDPPKAPMAQIGSMRGNSAFVNGLSRSRTPSHTSGSAAIARTNPLSTFANAFRSAIAQPQPPQMIGATRPGSTIGYPQQPSDQPPQGADFRGPINQDYDMPYGAGAGAGAQMQIPVSFKLQSI</sequence>
<dbReference type="WBParaSite" id="MBELARI_LOCUS21734">
    <property type="protein sequence ID" value="MBELARI_LOCUS21734"/>
    <property type="gene ID" value="MBELARI_LOCUS21734"/>
</dbReference>
<feature type="transmembrane region" description="Helical" evidence="8">
    <location>
        <begin position="312"/>
        <end position="330"/>
    </location>
</feature>
<evidence type="ECO:0000256" key="10">
    <source>
        <dbReference type="SAM" id="SignalP"/>
    </source>
</evidence>
<evidence type="ECO:0000256" key="4">
    <source>
        <dbReference type="ARBA" id="ARBA00022692"/>
    </source>
</evidence>
<dbReference type="InterPro" id="IPR005599">
    <property type="entry name" value="GPI_mannosylTrfase"/>
</dbReference>
<accession>A0AAF3F594</accession>
<comment type="similarity">
    <text evidence="8">Belongs to the glycosyltransferase 22 family.</text>
</comment>
<organism evidence="11 12">
    <name type="scientific">Mesorhabditis belari</name>
    <dbReference type="NCBI Taxonomy" id="2138241"/>
    <lineage>
        <taxon>Eukaryota</taxon>
        <taxon>Metazoa</taxon>
        <taxon>Ecdysozoa</taxon>
        <taxon>Nematoda</taxon>
        <taxon>Chromadorea</taxon>
        <taxon>Rhabditida</taxon>
        <taxon>Rhabditina</taxon>
        <taxon>Rhabditomorpha</taxon>
        <taxon>Rhabditoidea</taxon>
        <taxon>Rhabditidae</taxon>
        <taxon>Mesorhabditinae</taxon>
        <taxon>Mesorhabditis</taxon>
    </lineage>
</organism>
<feature type="region of interest" description="Disordered" evidence="9">
    <location>
        <begin position="622"/>
        <end position="643"/>
    </location>
</feature>
<feature type="signal peptide" evidence="10">
    <location>
        <begin position="1"/>
        <end position="20"/>
    </location>
</feature>
<keyword evidence="2 8" id="KW-0328">Glycosyltransferase</keyword>
<evidence type="ECO:0000256" key="7">
    <source>
        <dbReference type="ARBA" id="ARBA00023136"/>
    </source>
</evidence>
<keyword evidence="10" id="KW-0732">Signal</keyword>
<keyword evidence="11" id="KW-1185">Reference proteome</keyword>
<evidence type="ECO:0000256" key="6">
    <source>
        <dbReference type="ARBA" id="ARBA00022989"/>
    </source>
</evidence>
<dbReference type="PANTHER" id="PTHR22760">
    <property type="entry name" value="GLYCOSYLTRANSFERASE"/>
    <property type="match status" value="1"/>
</dbReference>
<proteinExistence type="inferred from homology"/>
<protein>
    <recommendedName>
        <fullName evidence="8">Mannosyltransferase</fullName>
        <ecNumber evidence="8">2.4.1.-</ecNumber>
    </recommendedName>
</protein>
<reference evidence="12" key="1">
    <citation type="submission" date="2024-02" db="UniProtKB">
        <authorList>
            <consortium name="WormBaseParasite"/>
        </authorList>
    </citation>
    <scope>IDENTIFICATION</scope>
</reference>
<dbReference type="Proteomes" id="UP000887575">
    <property type="component" value="Unassembled WGS sequence"/>
</dbReference>
<dbReference type="AlphaFoldDB" id="A0AAF3F594"/>
<evidence type="ECO:0000256" key="1">
    <source>
        <dbReference type="ARBA" id="ARBA00004477"/>
    </source>
</evidence>
<evidence type="ECO:0000313" key="11">
    <source>
        <dbReference type="Proteomes" id="UP000887575"/>
    </source>
</evidence>
<feature type="transmembrane region" description="Helical" evidence="8">
    <location>
        <begin position="337"/>
        <end position="357"/>
    </location>
</feature>
<dbReference type="EC" id="2.4.1.-" evidence="8"/>
<keyword evidence="5 8" id="KW-0256">Endoplasmic reticulum</keyword>
<feature type="region of interest" description="Disordered" evidence="9">
    <location>
        <begin position="498"/>
        <end position="527"/>
    </location>
</feature>
<feature type="transmembrane region" description="Helical" evidence="8">
    <location>
        <begin position="198"/>
        <end position="218"/>
    </location>
</feature>
<evidence type="ECO:0000256" key="3">
    <source>
        <dbReference type="ARBA" id="ARBA00022679"/>
    </source>
</evidence>
<dbReference type="GO" id="GO:0000026">
    <property type="term" value="F:alpha-1,2-mannosyltransferase activity"/>
    <property type="evidence" value="ECO:0007669"/>
    <property type="project" value="TreeGrafter"/>
</dbReference>
<evidence type="ECO:0000256" key="2">
    <source>
        <dbReference type="ARBA" id="ARBA00022676"/>
    </source>
</evidence>
<evidence type="ECO:0000256" key="9">
    <source>
        <dbReference type="SAM" id="MobiDB-lite"/>
    </source>
</evidence>
<feature type="compositionally biased region" description="Polar residues" evidence="9">
    <location>
        <begin position="508"/>
        <end position="525"/>
    </location>
</feature>
<feature type="transmembrane region" description="Helical" evidence="8">
    <location>
        <begin position="230"/>
        <end position="253"/>
    </location>
</feature>
<feature type="transmembrane region" description="Helical" evidence="8">
    <location>
        <begin position="56"/>
        <end position="82"/>
    </location>
</feature>
<dbReference type="PANTHER" id="PTHR22760:SF4">
    <property type="entry name" value="GPI MANNOSYLTRANSFERASE 3"/>
    <property type="match status" value="1"/>
</dbReference>
<keyword evidence="6 8" id="KW-1133">Transmembrane helix</keyword>
<keyword evidence="4 8" id="KW-0812">Transmembrane</keyword>
<name>A0AAF3F594_9BILA</name>
<keyword evidence="3" id="KW-0808">Transferase</keyword>
<evidence type="ECO:0000256" key="8">
    <source>
        <dbReference type="RuleBase" id="RU363075"/>
    </source>
</evidence>
<keyword evidence="7 8" id="KW-0472">Membrane</keyword>
<dbReference type="Pfam" id="PF03901">
    <property type="entry name" value="Glyco_transf_22"/>
    <property type="match status" value="1"/>
</dbReference>
<dbReference type="GO" id="GO:0005789">
    <property type="term" value="C:endoplasmic reticulum membrane"/>
    <property type="evidence" value="ECO:0007669"/>
    <property type="project" value="UniProtKB-SubCell"/>
</dbReference>
<comment type="subcellular location">
    <subcellularLocation>
        <location evidence="1 8">Endoplasmic reticulum membrane</location>
        <topology evidence="1 8">Multi-pass membrane protein</topology>
    </subcellularLocation>
</comment>
<feature type="transmembrane region" description="Helical" evidence="8">
    <location>
        <begin position="163"/>
        <end position="186"/>
    </location>
</feature>